<name>A0A1M4SBY0_9THEO</name>
<dbReference type="EMBL" id="FQVH01000001">
    <property type="protein sequence ID" value="SHE29753.1"/>
    <property type="molecule type" value="Genomic_DNA"/>
</dbReference>
<sequence length="93" mass="10302">MGTYKDLIEMVIKRELGILGKDKTFAVLNDFNIIADEDGNVQSIAGDGKTILNDLLDQFGKRYGLWAVLGCKISVLKAANAYNLELPEILTRK</sequence>
<proteinExistence type="predicted"/>
<accession>A0A1M4SBY0</accession>
<dbReference type="STRING" id="1121256.SAMN02746089_00007"/>
<gene>
    <name evidence="1" type="ORF">SAMN02746089_00007</name>
</gene>
<reference evidence="1 2" key="1">
    <citation type="submission" date="2016-11" db="EMBL/GenBank/DDBJ databases">
        <authorList>
            <person name="Jaros S."/>
            <person name="Januszkiewicz K."/>
            <person name="Wedrychowicz H."/>
        </authorList>
    </citation>
    <scope>NUCLEOTIDE SEQUENCE [LARGE SCALE GENOMIC DNA]</scope>
    <source>
        <strain evidence="1 2">DSM 17918</strain>
    </source>
</reference>
<dbReference type="Proteomes" id="UP000184088">
    <property type="component" value="Unassembled WGS sequence"/>
</dbReference>
<dbReference type="AlphaFoldDB" id="A0A1M4SBY0"/>
<evidence type="ECO:0000313" key="2">
    <source>
        <dbReference type="Proteomes" id="UP000184088"/>
    </source>
</evidence>
<organism evidence="1 2">
    <name type="scientific">Caldanaerobius fijiensis DSM 17918</name>
    <dbReference type="NCBI Taxonomy" id="1121256"/>
    <lineage>
        <taxon>Bacteria</taxon>
        <taxon>Bacillati</taxon>
        <taxon>Bacillota</taxon>
        <taxon>Clostridia</taxon>
        <taxon>Thermoanaerobacterales</taxon>
        <taxon>Thermoanaerobacteraceae</taxon>
        <taxon>Caldanaerobius</taxon>
    </lineage>
</organism>
<evidence type="ECO:0000313" key="1">
    <source>
        <dbReference type="EMBL" id="SHE29753.1"/>
    </source>
</evidence>
<protein>
    <submittedName>
        <fullName evidence="1">Uncharacterized protein</fullName>
    </submittedName>
</protein>
<keyword evidence="2" id="KW-1185">Reference proteome</keyword>